<evidence type="ECO:0000256" key="1">
    <source>
        <dbReference type="SAM" id="MobiDB-lite"/>
    </source>
</evidence>
<evidence type="ECO:0000313" key="2">
    <source>
        <dbReference type="EMBL" id="KAL0905479.1"/>
    </source>
</evidence>
<protein>
    <submittedName>
        <fullName evidence="2">Uncharacterized protein</fullName>
    </submittedName>
</protein>
<accession>A0ABD0U0E9</accession>
<organism evidence="2 3">
    <name type="scientific">Dendrobium thyrsiflorum</name>
    <name type="common">Pinecone-like raceme dendrobium</name>
    <name type="synonym">Orchid</name>
    <dbReference type="NCBI Taxonomy" id="117978"/>
    <lineage>
        <taxon>Eukaryota</taxon>
        <taxon>Viridiplantae</taxon>
        <taxon>Streptophyta</taxon>
        <taxon>Embryophyta</taxon>
        <taxon>Tracheophyta</taxon>
        <taxon>Spermatophyta</taxon>
        <taxon>Magnoliopsida</taxon>
        <taxon>Liliopsida</taxon>
        <taxon>Asparagales</taxon>
        <taxon>Orchidaceae</taxon>
        <taxon>Epidendroideae</taxon>
        <taxon>Malaxideae</taxon>
        <taxon>Dendrobiinae</taxon>
        <taxon>Dendrobium</taxon>
    </lineage>
</organism>
<dbReference type="AlphaFoldDB" id="A0ABD0U0E9"/>
<feature type="compositionally biased region" description="Acidic residues" evidence="1">
    <location>
        <begin position="1"/>
        <end position="11"/>
    </location>
</feature>
<gene>
    <name evidence="2" type="ORF">M5K25_023903</name>
</gene>
<comment type="caution">
    <text evidence="2">The sequence shown here is derived from an EMBL/GenBank/DDBJ whole genome shotgun (WGS) entry which is preliminary data.</text>
</comment>
<sequence length="80" mass="9530">MIDMANEEEDQQQQQQKKKNNDEEFFEIELEALNSIPLPVYYEHRLRTEEARLANCLIPITTLRRAIPMENFHGERAARN</sequence>
<reference evidence="2 3" key="1">
    <citation type="journal article" date="2024" name="Plant Biotechnol. J.">
        <title>Dendrobium thyrsiflorum genome and its molecular insights into genes involved in important horticultural traits.</title>
        <authorList>
            <person name="Chen B."/>
            <person name="Wang J.Y."/>
            <person name="Zheng P.J."/>
            <person name="Li K.L."/>
            <person name="Liang Y.M."/>
            <person name="Chen X.F."/>
            <person name="Zhang C."/>
            <person name="Zhao X."/>
            <person name="He X."/>
            <person name="Zhang G.Q."/>
            <person name="Liu Z.J."/>
            <person name="Xu Q."/>
        </authorList>
    </citation>
    <scope>NUCLEOTIDE SEQUENCE [LARGE SCALE GENOMIC DNA]</scope>
    <source>
        <strain evidence="2">GZMU011</strain>
    </source>
</reference>
<name>A0ABD0U0E9_DENTH</name>
<proteinExistence type="predicted"/>
<evidence type="ECO:0000313" key="3">
    <source>
        <dbReference type="Proteomes" id="UP001552299"/>
    </source>
</evidence>
<feature type="region of interest" description="Disordered" evidence="1">
    <location>
        <begin position="1"/>
        <end position="23"/>
    </location>
</feature>
<keyword evidence="3" id="KW-1185">Reference proteome</keyword>
<dbReference type="Proteomes" id="UP001552299">
    <property type="component" value="Unassembled WGS sequence"/>
</dbReference>
<dbReference type="EMBL" id="JANQDX010000018">
    <property type="protein sequence ID" value="KAL0905479.1"/>
    <property type="molecule type" value="Genomic_DNA"/>
</dbReference>